<dbReference type="AlphaFoldDB" id="A0AA40G1L2"/>
<reference evidence="1" key="1">
    <citation type="submission" date="2021-10" db="EMBL/GenBank/DDBJ databases">
        <title>Melipona bicolor Genome sequencing and assembly.</title>
        <authorList>
            <person name="Araujo N.S."/>
            <person name="Arias M.C."/>
        </authorList>
    </citation>
    <scope>NUCLEOTIDE SEQUENCE</scope>
    <source>
        <strain evidence="1">USP_2M_L1-L4_2017</strain>
        <tissue evidence="1">Whole body</tissue>
    </source>
</reference>
<protein>
    <submittedName>
        <fullName evidence="1">Uncharacterized protein</fullName>
    </submittedName>
</protein>
<evidence type="ECO:0000313" key="1">
    <source>
        <dbReference type="EMBL" id="KAK1129241.1"/>
    </source>
</evidence>
<gene>
    <name evidence="1" type="ORF">K0M31_020370</name>
</gene>
<keyword evidence="2" id="KW-1185">Reference proteome</keyword>
<evidence type="ECO:0000313" key="2">
    <source>
        <dbReference type="Proteomes" id="UP001177670"/>
    </source>
</evidence>
<dbReference type="EMBL" id="JAHYIQ010000009">
    <property type="protein sequence ID" value="KAK1129241.1"/>
    <property type="molecule type" value="Genomic_DNA"/>
</dbReference>
<accession>A0AA40G1L2</accession>
<comment type="caution">
    <text evidence="1">The sequence shown here is derived from an EMBL/GenBank/DDBJ whole genome shotgun (WGS) entry which is preliminary data.</text>
</comment>
<organism evidence="1 2">
    <name type="scientific">Melipona bicolor</name>
    <dbReference type="NCBI Taxonomy" id="60889"/>
    <lineage>
        <taxon>Eukaryota</taxon>
        <taxon>Metazoa</taxon>
        <taxon>Ecdysozoa</taxon>
        <taxon>Arthropoda</taxon>
        <taxon>Hexapoda</taxon>
        <taxon>Insecta</taxon>
        <taxon>Pterygota</taxon>
        <taxon>Neoptera</taxon>
        <taxon>Endopterygota</taxon>
        <taxon>Hymenoptera</taxon>
        <taxon>Apocrita</taxon>
        <taxon>Aculeata</taxon>
        <taxon>Apoidea</taxon>
        <taxon>Anthophila</taxon>
        <taxon>Apidae</taxon>
        <taxon>Melipona</taxon>
    </lineage>
</organism>
<dbReference type="Proteomes" id="UP001177670">
    <property type="component" value="Unassembled WGS sequence"/>
</dbReference>
<name>A0AA40G1L2_9HYME</name>
<proteinExistence type="predicted"/>
<sequence>MAAFVGRLLATIAGIFQRDTREKRDALFRRAAKVTNFDALMNAGLNVPGSLTRRIGAKSEGREAAAASTRGIFLAEKELHGEAVMREAG</sequence>